<dbReference type="RefSeq" id="WP_118228797.1">
    <property type="nucleotide sequence ID" value="NZ_JAQDZC010000006.1"/>
</dbReference>
<dbReference type="Proteomes" id="UP000292919">
    <property type="component" value="Unassembled WGS sequence"/>
</dbReference>
<evidence type="ECO:0000313" key="1">
    <source>
        <dbReference type="EMBL" id="TBH79667.1"/>
    </source>
</evidence>
<name>A0A6H3F8H5_9BACT</name>
<organism evidence="1 2">
    <name type="scientific">Desulfovibrio legallii</name>
    <dbReference type="NCBI Taxonomy" id="571438"/>
    <lineage>
        <taxon>Bacteria</taxon>
        <taxon>Pseudomonadati</taxon>
        <taxon>Thermodesulfobacteriota</taxon>
        <taxon>Desulfovibrionia</taxon>
        <taxon>Desulfovibrionales</taxon>
        <taxon>Desulfovibrionaceae</taxon>
        <taxon>Desulfovibrio</taxon>
    </lineage>
</organism>
<reference evidence="1 2" key="1">
    <citation type="submission" date="2018-12" db="EMBL/GenBank/DDBJ databases">
        <title>First genome draft of Desulfovibrio legallis sp. nov.</title>
        <authorList>
            <person name="Ben Dhia O."/>
            <person name="Najjari A."/>
            <person name="Ferjani R."/>
            <person name="Fhoula I."/>
            <person name="Fardeau M.-L."/>
            <person name="Boudabbous A."/>
            <person name="Ouzari H.I."/>
        </authorList>
    </citation>
    <scope>NUCLEOTIDE SEQUENCE [LARGE SCALE GENOMIC DNA]</scope>
    <source>
        <strain evidence="1 2">H1T</strain>
    </source>
</reference>
<dbReference type="AlphaFoldDB" id="A0A6H3F8H5"/>
<evidence type="ECO:0000313" key="2">
    <source>
        <dbReference type="Proteomes" id="UP000292919"/>
    </source>
</evidence>
<sequence length="114" mass="12893">MGRVRQWFVSWWRAFCIRRKYGAAISPAAIAAQALELAAWAEEAGRGALFSEAELHCLARVAAELRRVARAAAGRPFRRLPPQRRLDLHMRLNATRANLLATLGQARLMTEKRQ</sequence>
<gene>
    <name evidence="1" type="ORF">EB812_07095</name>
</gene>
<proteinExistence type="predicted"/>
<protein>
    <submittedName>
        <fullName evidence="1">Uncharacterized protein</fullName>
    </submittedName>
</protein>
<accession>A0A6H3F8H5</accession>
<comment type="caution">
    <text evidence="1">The sequence shown here is derived from an EMBL/GenBank/DDBJ whole genome shotgun (WGS) entry which is preliminary data.</text>
</comment>
<keyword evidence="2" id="KW-1185">Reference proteome</keyword>
<dbReference type="EMBL" id="SIXC01000007">
    <property type="protein sequence ID" value="TBH79667.1"/>
    <property type="molecule type" value="Genomic_DNA"/>
</dbReference>